<organism evidence="1 2">
    <name type="scientific">Lysobacter niastensis</name>
    <dbReference type="NCBI Taxonomy" id="380629"/>
    <lineage>
        <taxon>Bacteria</taxon>
        <taxon>Pseudomonadati</taxon>
        <taxon>Pseudomonadota</taxon>
        <taxon>Gammaproteobacteria</taxon>
        <taxon>Lysobacterales</taxon>
        <taxon>Lysobacteraceae</taxon>
        <taxon>Lysobacter</taxon>
    </lineage>
</organism>
<proteinExistence type="predicted"/>
<reference evidence="1 2" key="1">
    <citation type="submission" date="2023-07" db="EMBL/GenBank/DDBJ databases">
        <title>Sorghum-associated microbial communities from plants grown in Nebraska, USA.</title>
        <authorList>
            <person name="Schachtman D."/>
        </authorList>
    </citation>
    <scope>NUCLEOTIDE SEQUENCE [LARGE SCALE GENOMIC DNA]</scope>
    <source>
        <strain evidence="1 2">BE198</strain>
    </source>
</reference>
<gene>
    <name evidence="1" type="ORF">J2X06_000723</name>
</gene>
<sequence length="59" mass="6385">MAAKFPRAAARWTLWQPKDRRGADEAAARTAQGGVAKLPYGGLNRIRFEGSVSTGCHLD</sequence>
<dbReference type="EMBL" id="JAVDVY010000001">
    <property type="protein sequence ID" value="MDR7133539.1"/>
    <property type="molecule type" value="Genomic_DNA"/>
</dbReference>
<keyword evidence="2" id="KW-1185">Reference proteome</keyword>
<comment type="caution">
    <text evidence="1">The sequence shown here is derived from an EMBL/GenBank/DDBJ whole genome shotgun (WGS) entry which is preliminary data.</text>
</comment>
<name>A0ABU1W7U5_9GAMM</name>
<evidence type="ECO:0000313" key="1">
    <source>
        <dbReference type="EMBL" id="MDR7133539.1"/>
    </source>
</evidence>
<protein>
    <submittedName>
        <fullName evidence="1">Uncharacterized protein</fullName>
    </submittedName>
</protein>
<dbReference type="Proteomes" id="UP001251524">
    <property type="component" value="Unassembled WGS sequence"/>
</dbReference>
<accession>A0ABU1W7U5</accession>
<evidence type="ECO:0000313" key="2">
    <source>
        <dbReference type="Proteomes" id="UP001251524"/>
    </source>
</evidence>